<evidence type="ECO:0000313" key="3">
    <source>
        <dbReference type="EMBL" id="WZC49220.1"/>
    </source>
</evidence>
<keyword evidence="2" id="KW-0472">Membrane</keyword>
<keyword evidence="4" id="KW-1185">Reference proteome</keyword>
<feature type="transmembrane region" description="Helical" evidence="2">
    <location>
        <begin position="41"/>
        <end position="60"/>
    </location>
</feature>
<feature type="region of interest" description="Disordered" evidence="1">
    <location>
        <begin position="71"/>
        <end position="113"/>
    </location>
</feature>
<dbReference type="RefSeq" id="WP_341367331.1">
    <property type="nucleotide sequence ID" value="NZ_CP150951.2"/>
</dbReference>
<name>A0ABZ2V9C8_9RHOB</name>
<sequence length="113" mass="11575">MIWGLRTAGCFALALAGLLLFLWCLLAMIEAETAGGGYIWGLIIFGGVAIVAGLLALIGLMSSGGVSRARDALTDKRPSAVPRATAGRDTLGPGHRPMGSGEVPRPSAGRQIS</sequence>
<evidence type="ECO:0000256" key="1">
    <source>
        <dbReference type="SAM" id="MobiDB-lite"/>
    </source>
</evidence>
<proteinExistence type="predicted"/>
<reference evidence="4" key="1">
    <citation type="submission" date="2024-04" db="EMBL/GenBank/DDBJ databases">
        <title>Phylogenomic analyses of a clade within the roseobacter group suggest taxonomic reassignments of species of the genera Aestuariivita, Citreicella, Loktanella, Nautella, Pelagibaca, Ruegeria, Thalassobius, Thiobacimonas and Tropicibacter, and the proposal o.</title>
        <authorList>
            <person name="Jeon C.O."/>
        </authorList>
    </citation>
    <scope>NUCLEOTIDE SEQUENCE [LARGE SCALE GENOMIC DNA]</scope>
    <source>
        <strain evidence="4">BS5-3</strain>
    </source>
</reference>
<keyword evidence="2" id="KW-1133">Transmembrane helix</keyword>
<accession>A0ABZ2V9C8</accession>
<evidence type="ECO:0000256" key="2">
    <source>
        <dbReference type="SAM" id="Phobius"/>
    </source>
</evidence>
<keyword evidence="2" id="KW-0812">Transmembrane</keyword>
<dbReference type="EMBL" id="CP150951">
    <property type="protein sequence ID" value="WZC49220.1"/>
    <property type="molecule type" value="Genomic_DNA"/>
</dbReference>
<gene>
    <name evidence="3" type="ORF">AABB29_00730</name>
</gene>
<organism evidence="3 4">
    <name type="scientific">Yoonia phaeophyticola</name>
    <dbReference type="NCBI Taxonomy" id="3137369"/>
    <lineage>
        <taxon>Bacteria</taxon>
        <taxon>Pseudomonadati</taxon>
        <taxon>Pseudomonadota</taxon>
        <taxon>Alphaproteobacteria</taxon>
        <taxon>Rhodobacterales</taxon>
        <taxon>Paracoccaceae</taxon>
        <taxon>Yoonia</taxon>
    </lineage>
</organism>
<dbReference type="Proteomes" id="UP001440612">
    <property type="component" value="Chromosome"/>
</dbReference>
<protein>
    <submittedName>
        <fullName evidence="3">Uncharacterized protein</fullName>
    </submittedName>
</protein>
<evidence type="ECO:0000313" key="4">
    <source>
        <dbReference type="Proteomes" id="UP001440612"/>
    </source>
</evidence>